<dbReference type="Gramene" id="CDO98369">
    <property type="protein sequence ID" value="CDO98369"/>
    <property type="gene ID" value="GSCOC_T00022438001"/>
</dbReference>
<organism evidence="6 7">
    <name type="scientific">Coffea canephora</name>
    <name type="common">Robusta coffee</name>
    <dbReference type="NCBI Taxonomy" id="49390"/>
    <lineage>
        <taxon>Eukaryota</taxon>
        <taxon>Viridiplantae</taxon>
        <taxon>Streptophyta</taxon>
        <taxon>Embryophyta</taxon>
        <taxon>Tracheophyta</taxon>
        <taxon>Spermatophyta</taxon>
        <taxon>Magnoliopsida</taxon>
        <taxon>eudicotyledons</taxon>
        <taxon>Gunneridae</taxon>
        <taxon>Pentapetalae</taxon>
        <taxon>asterids</taxon>
        <taxon>lamiids</taxon>
        <taxon>Gentianales</taxon>
        <taxon>Rubiaceae</taxon>
        <taxon>Ixoroideae</taxon>
        <taxon>Gardenieae complex</taxon>
        <taxon>Bertiereae - Coffeeae clade</taxon>
        <taxon>Coffeeae</taxon>
        <taxon>Coffea</taxon>
    </lineage>
</organism>
<dbReference type="Gene3D" id="3.30.160.20">
    <property type="match status" value="2"/>
</dbReference>
<feature type="domain" description="DRBM" evidence="5">
    <location>
        <begin position="157"/>
        <end position="193"/>
    </location>
</feature>
<gene>
    <name evidence="6" type="ORF">GSCOC_T00022438001</name>
</gene>
<dbReference type="SUPFAM" id="SSF54768">
    <property type="entry name" value="dsRNA-binding domain-like"/>
    <property type="match status" value="2"/>
</dbReference>
<accession>A0A068TQZ1</accession>
<keyword evidence="7" id="KW-1185">Reference proteome</keyword>
<dbReference type="OMA" id="KELEMTY"/>
<feature type="domain" description="DRBM" evidence="5">
    <location>
        <begin position="39"/>
        <end position="108"/>
    </location>
</feature>
<evidence type="ECO:0000259" key="5">
    <source>
        <dbReference type="PROSITE" id="PS50137"/>
    </source>
</evidence>
<dbReference type="InterPro" id="IPR014720">
    <property type="entry name" value="dsRBD_dom"/>
</dbReference>
<evidence type="ECO:0000313" key="7">
    <source>
        <dbReference type="Proteomes" id="UP000295252"/>
    </source>
</evidence>
<reference evidence="7" key="1">
    <citation type="journal article" date="2014" name="Science">
        <title>The coffee genome provides insight into the convergent evolution of caffeine biosynthesis.</title>
        <authorList>
            <person name="Denoeud F."/>
            <person name="Carretero-Paulet L."/>
            <person name="Dereeper A."/>
            <person name="Droc G."/>
            <person name="Guyot R."/>
            <person name="Pietrella M."/>
            <person name="Zheng C."/>
            <person name="Alberti A."/>
            <person name="Anthony F."/>
            <person name="Aprea G."/>
            <person name="Aury J.M."/>
            <person name="Bento P."/>
            <person name="Bernard M."/>
            <person name="Bocs S."/>
            <person name="Campa C."/>
            <person name="Cenci A."/>
            <person name="Combes M.C."/>
            <person name="Crouzillat D."/>
            <person name="Da Silva C."/>
            <person name="Daddiego L."/>
            <person name="De Bellis F."/>
            <person name="Dussert S."/>
            <person name="Garsmeur O."/>
            <person name="Gayraud T."/>
            <person name="Guignon V."/>
            <person name="Jahn K."/>
            <person name="Jamilloux V."/>
            <person name="Joet T."/>
            <person name="Labadie K."/>
            <person name="Lan T."/>
            <person name="Leclercq J."/>
            <person name="Lepelley M."/>
            <person name="Leroy T."/>
            <person name="Li L.T."/>
            <person name="Librado P."/>
            <person name="Lopez L."/>
            <person name="Munoz A."/>
            <person name="Noel B."/>
            <person name="Pallavicini A."/>
            <person name="Perrotta G."/>
            <person name="Poncet V."/>
            <person name="Pot D."/>
            <person name="Priyono X."/>
            <person name="Rigoreau M."/>
            <person name="Rouard M."/>
            <person name="Rozas J."/>
            <person name="Tranchant-Dubreuil C."/>
            <person name="VanBuren R."/>
            <person name="Zhang Q."/>
            <person name="Andrade A.C."/>
            <person name="Argout X."/>
            <person name="Bertrand B."/>
            <person name="de Kochko A."/>
            <person name="Graziosi G."/>
            <person name="Henry R.J."/>
            <person name="Jayarama X."/>
            <person name="Ming R."/>
            <person name="Nagai C."/>
            <person name="Rounsley S."/>
            <person name="Sankoff D."/>
            <person name="Giuliano G."/>
            <person name="Albert V.A."/>
            <person name="Wincker P."/>
            <person name="Lashermes P."/>
        </authorList>
    </citation>
    <scope>NUCLEOTIDE SEQUENCE [LARGE SCALE GENOMIC DNA]</scope>
    <source>
        <strain evidence="7">cv. DH200-94</strain>
    </source>
</reference>
<feature type="region of interest" description="Disordered" evidence="4">
    <location>
        <begin position="1"/>
        <end position="31"/>
    </location>
</feature>
<feature type="region of interest" description="Disordered" evidence="4">
    <location>
        <begin position="225"/>
        <end position="245"/>
    </location>
</feature>
<dbReference type="EMBL" id="HG739086">
    <property type="protein sequence ID" value="CDO98369.1"/>
    <property type="molecule type" value="Genomic_DNA"/>
</dbReference>
<dbReference type="GO" id="GO:0003723">
    <property type="term" value="F:RNA binding"/>
    <property type="evidence" value="ECO:0007669"/>
    <property type="project" value="UniProtKB-UniRule"/>
</dbReference>
<dbReference type="InParanoid" id="A0A068TQZ1"/>
<proteinExistence type="predicted"/>
<dbReference type="OrthoDB" id="5988181at2759"/>
<evidence type="ECO:0000256" key="2">
    <source>
        <dbReference type="ARBA" id="ARBA00022884"/>
    </source>
</evidence>
<name>A0A068TQZ1_COFCA</name>
<evidence type="ECO:0000313" key="6">
    <source>
        <dbReference type="EMBL" id="CDO98369.1"/>
    </source>
</evidence>
<sequence length="301" mass="33367">MANKFPSYSVFTSRVQEPKPEDHLGLPLEPSKPEHDYGVYKNLLQEYAQKSGLPLPLYNIENEGFPHAPKFRSSVIIDETKFTSKFTFPDRRAAEQDVAKLAYEAIVKDNKTLTGGPHIYQNLRFCKLIVYEYATKTGLGVPEYNTTLAEGPPRPVFVSSFVLGGKSYTGQVGRSKKEAEQLVARLAIQSLLETASQGSDSGKLTEIIKSKERLFATLSAKKNSENQGTKTLSVHQSSNAGNLSQQQASIQTGIISYNPGSCTVTCAKGWTKRKVENNWEQKKKKGRVGAAIKRPGYNFRP</sequence>
<dbReference type="PANTHER" id="PTHR46031:SF37">
    <property type="entry name" value="DRBM DOMAIN-CONTAINING PROTEIN"/>
    <property type="match status" value="1"/>
</dbReference>
<dbReference type="CDD" id="cd00048">
    <property type="entry name" value="DSRM_SF"/>
    <property type="match status" value="1"/>
</dbReference>
<dbReference type="PhylomeDB" id="A0A068TQZ1"/>
<keyword evidence="2 3" id="KW-0694">RNA-binding</keyword>
<dbReference type="SMART" id="SM00358">
    <property type="entry name" value="DSRM"/>
    <property type="match status" value="2"/>
</dbReference>
<protein>
    <recommendedName>
        <fullName evidence="5">DRBM domain-containing protein</fullName>
    </recommendedName>
</protein>
<dbReference type="PROSITE" id="PS50137">
    <property type="entry name" value="DS_RBD"/>
    <property type="match status" value="2"/>
</dbReference>
<keyword evidence="1" id="KW-0677">Repeat</keyword>
<evidence type="ECO:0000256" key="1">
    <source>
        <dbReference type="ARBA" id="ARBA00022737"/>
    </source>
</evidence>
<evidence type="ECO:0000256" key="3">
    <source>
        <dbReference type="PROSITE-ProRule" id="PRU00266"/>
    </source>
</evidence>
<dbReference type="Proteomes" id="UP000295252">
    <property type="component" value="Chromosome VI"/>
</dbReference>
<dbReference type="Pfam" id="PF00035">
    <property type="entry name" value="dsrm"/>
    <property type="match status" value="2"/>
</dbReference>
<dbReference type="PANTHER" id="PTHR46031">
    <property type="match status" value="1"/>
</dbReference>
<dbReference type="STRING" id="49390.A0A068TQZ1"/>
<evidence type="ECO:0000256" key="4">
    <source>
        <dbReference type="SAM" id="MobiDB-lite"/>
    </source>
</evidence>
<dbReference type="AlphaFoldDB" id="A0A068TQZ1"/>